<proteinExistence type="predicted"/>
<dbReference type="RefSeq" id="WP_394825343.1">
    <property type="nucleotide sequence ID" value="NZ_CP089984.1"/>
</dbReference>
<evidence type="ECO:0000313" key="2">
    <source>
        <dbReference type="Proteomes" id="UP001370348"/>
    </source>
</evidence>
<evidence type="ECO:0008006" key="3">
    <source>
        <dbReference type="Google" id="ProtNLM"/>
    </source>
</evidence>
<accession>A0ABZ2LXU5</accession>
<keyword evidence="2" id="KW-1185">Reference proteome</keyword>
<dbReference type="Proteomes" id="UP001370348">
    <property type="component" value="Chromosome"/>
</dbReference>
<dbReference type="EMBL" id="CP089984">
    <property type="protein sequence ID" value="WXB15708.1"/>
    <property type="molecule type" value="Genomic_DNA"/>
</dbReference>
<name>A0ABZ2LXU5_9BACT</name>
<reference evidence="1 2" key="1">
    <citation type="submission" date="2021-12" db="EMBL/GenBank/DDBJ databases">
        <title>Discovery of the Pendulisporaceae a myxobacterial family with distinct sporulation behavior and unique specialized metabolism.</title>
        <authorList>
            <person name="Garcia R."/>
            <person name="Popoff A."/>
            <person name="Bader C.D."/>
            <person name="Loehr J."/>
            <person name="Walesch S."/>
            <person name="Walt C."/>
            <person name="Boldt J."/>
            <person name="Bunk B."/>
            <person name="Haeckl F.J.F.P.J."/>
            <person name="Gunesch A.P."/>
            <person name="Birkelbach J."/>
            <person name="Nuebel U."/>
            <person name="Pietschmann T."/>
            <person name="Bach T."/>
            <person name="Mueller R."/>
        </authorList>
    </citation>
    <scope>NUCLEOTIDE SEQUENCE [LARGE SCALE GENOMIC DNA]</scope>
    <source>
        <strain evidence="1 2">MSr11954</strain>
    </source>
</reference>
<sequence length="192" mass="19689">MTCSIVIVSFVPSNEGMQFLSQHDPTLVEGLMFKKWGIAVVVGLAVASLGMTVGNTAFAADDEIEEDPSAPSLLADPFVGTWNFQSGSQISSPCLSTPIDLNTRSADITPGASAGEVVANVQGCKIPFVETDATHAKLKATTSCTLTEGGTSYNVRITSATLALASNGVLSVNGAGTANIFCSVKLTGTAVK</sequence>
<protein>
    <recommendedName>
        <fullName evidence="3">DUF3617 family protein</fullName>
    </recommendedName>
</protein>
<evidence type="ECO:0000313" key="1">
    <source>
        <dbReference type="EMBL" id="WXB15708.1"/>
    </source>
</evidence>
<gene>
    <name evidence="1" type="ORF">LZC94_00250</name>
</gene>
<organism evidence="1 2">
    <name type="scientific">Pendulispora albinea</name>
    <dbReference type="NCBI Taxonomy" id="2741071"/>
    <lineage>
        <taxon>Bacteria</taxon>
        <taxon>Pseudomonadati</taxon>
        <taxon>Myxococcota</taxon>
        <taxon>Myxococcia</taxon>
        <taxon>Myxococcales</taxon>
        <taxon>Sorangiineae</taxon>
        <taxon>Pendulisporaceae</taxon>
        <taxon>Pendulispora</taxon>
    </lineage>
</organism>